<dbReference type="AlphaFoldDB" id="A0A818FX79"/>
<keyword evidence="2" id="KW-0812">Transmembrane</keyword>
<dbReference type="Proteomes" id="UP000663881">
    <property type="component" value="Unassembled WGS sequence"/>
</dbReference>
<feature type="transmembrane region" description="Helical" evidence="2">
    <location>
        <begin position="56"/>
        <end position="79"/>
    </location>
</feature>
<evidence type="ECO:0000256" key="2">
    <source>
        <dbReference type="SAM" id="Phobius"/>
    </source>
</evidence>
<comment type="caution">
    <text evidence="4">The sequence shown here is derived from an EMBL/GenBank/DDBJ whole genome shotgun (WGS) entry which is preliminary data.</text>
</comment>
<proteinExistence type="predicted"/>
<dbReference type="Proteomes" id="UP000663891">
    <property type="component" value="Unassembled WGS sequence"/>
</dbReference>
<reference evidence="4" key="1">
    <citation type="submission" date="2021-02" db="EMBL/GenBank/DDBJ databases">
        <authorList>
            <person name="Nowell W R."/>
        </authorList>
    </citation>
    <scope>NUCLEOTIDE SEQUENCE</scope>
</reference>
<dbReference type="OrthoDB" id="9995259at2759"/>
<organism evidence="4 5">
    <name type="scientific">Adineta steineri</name>
    <dbReference type="NCBI Taxonomy" id="433720"/>
    <lineage>
        <taxon>Eukaryota</taxon>
        <taxon>Metazoa</taxon>
        <taxon>Spiralia</taxon>
        <taxon>Gnathifera</taxon>
        <taxon>Rotifera</taxon>
        <taxon>Eurotatoria</taxon>
        <taxon>Bdelloidea</taxon>
        <taxon>Adinetida</taxon>
        <taxon>Adinetidae</taxon>
        <taxon>Adineta</taxon>
    </lineage>
</organism>
<keyword evidence="2" id="KW-0472">Membrane</keyword>
<evidence type="ECO:0008006" key="6">
    <source>
        <dbReference type="Google" id="ProtNLM"/>
    </source>
</evidence>
<feature type="compositionally biased region" description="Basic and acidic residues" evidence="1">
    <location>
        <begin position="190"/>
        <end position="217"/>
    </location>
</feature>
<feature type="transmembrane region" description="Helical" evidence="2">
    <location>
        <begin position="17"/>
        <end position="35"/>
    </location>
</feature>
<name>A0A818FX79_9BILA</name>
<evidence type="ECO:0000313" key="3">
    <source>
        <dbReference type="EMBL" id="CAF1319819.1"/>
    </source>
</evidence>
<sequence>MYQNIPVTNNDTIWCRLKVYFATVAMVCALYANTFHALHRFCRIIYYTRLFFHRNIYLYSCGILIQIFVSILQPLSVLITGVYQYEDYHCQMSLTNWRGMILGAFLIWLSPITIIVIIYACTLSYIRHYSITFTLLQQTRIKRDFTVIKRIIIYCKEKINVYINMEREGAPEPGFFNAIRREEGKIEGEFRDIERSHEQREADKYENRADKYERKEEEDFNQGRFP</sequence>
<protein>
    <recommendedName>
        <fullName evidence="6">G-protein coupled receptors family 1 profile domain-containing protein</fullName>
    </recommendedName>
</protein>
<dbReference type="EMBL" id="CAJOAY010000008">
    <property type="protein sequence ID" value="CAF3482476.1"/>
    <property type="molecule type" value="Genomic_DNA"/>
</dbReference>
<evidence type="ECO:0000256" key="1">
    <source>
        <dbReference type="SAM" id="MobiDB-lite"/>
    </source>
</evidence>
<gene>
    <name evidence="4" type="ORF">OKA104_LOCUS400</name>
    <name evidence="3" type="ORF">VCS650_LOCUS32075</name>
</gene>
<feature type="region of interest" description="Disordered" evidence="1">
    <location>
        <begin position="190"/>
        <end position="226"/>
    </location>
</feature>
<feature type="transmembrane region" description="Helical" evidence="2">
    <location>
        <begin position="99"/>
        <end position="126"/>
    </location>
</feature>
<accession>A0A818FX79</accession>
<evidence type="ECO:0000313" key="5">
    <source>
        <dbReference type="Proteomes" id="UP000663881"/>
    </source>
</evidence>
<evidence type="ECO:0000313" key="4">
    <source>
        <dbReference type="EMBL" id="CAF3482476.1"/>
    </source>
</evidence>
<keyword evidence="2" id="KW-1133">Transmembrane helix</keyword>
<dbReference type="EMBL" id="CAJNON010000569">
    <property type="protein sequence ID" value="CAF1319819.1"/>
    <property type="molecule type" value="Genomic_DNA"/>
</dbReference>